<evidence type="ECO:0000313" key="9">
    <source>
        <dbReference type="EMBL" id="MBV7268912.1"/>
    </source>
</evidence>
<feature type="binding site" evidence="7">
    <location>
        <position position="196"/>
    </location>
    <ligand>
        <name>substrate</name>
    </ligand>
</feature>
<feature type="binding site" evidence="7">
    <location>
        <begin position="238"/>
        <end position="246"/>
    </location>
    <ligand>
        <name>ATP</name>
        <dbReference type="ChEBI" id="CHEBI:30616"/>
    </ligand>
</feature>
<keyword evidence="7" id="KW-0464">Manganese</keyword>
<feature type="binding site" evidence="7">
    <location>
        <position position="449"/>
    </location>
    <ligand>
        <name>ATP</name>
        <dbReference type="ChEBI" id="CHEBI:30616"/>
    </ligand>
</feature>
<evidence type="ECO:0000256" key="1">
    <source>
        <dbReference type="ARBA" id="ARBA00022432"/>
    </source>
</evidence>
<feature type="binding site" evidence="7">
    <location>
        <position position="288"/>
    </location>
    <ligand>
        <name>ATP</name>
        <dbReference type="ChEBI" id="CHEBI:30616"/>
    </ligand>
</feature>
<dbReference type="GO" id="GO:0005829">
    <property type="term" value="C:cytosol"/>
    <property type="evidence" value="ECO:0007669"/>
    <property type="project" value="TreeGrafter"/>
</dbReference>
<keyword evidence="4 7" id="KW-0067">ATP-binding</keyword>
<keyword evidence="3 7" id="KW-0210">Decarboxylase</keyword>
<gene>
    <name evidence="7 9" type="primary">pckA</name>
    <name evidence="9" type="ORF">KCG49_06905</name>
</gene>
<comment type="caution">
    <text evidence="9">The sequence shown here is derived from an EMBL/GenBank/DDBJ whole genome shotgun (WGS) entry which is preliminary data.</text>
</comment>
<dbReference type="GO" id="GO:0046872">
    <property type="term" value="F:metal ion binding"/>
    <property type="evidence" value="ECO:0007669"/>
    <property type="project" value="UniProtKB-KW"/>
</dbReference>
<keyword evidence="7" id="KW-0479">Metal-binding</keyword>
<evidence type="ECO:0000256" key="3">
    <source>
        <dbReference type="ARBA" id="ARBA00022793"/>
    </source>
</evidence>
<comment type="pathway">
    <text evidence="7">Carbohydrate biosynthesis; gluconeogenesis.</text>
</comment>
<evidence type="ECO:0000256" key="6">
    <source>
        <dbReference type="ARBA" id="ARBA00047371"/>
    </source>
</evidence>
<comment type="caution">
    <text evidence="7">Lacks conserved residue(s) required for the propagation of feature annotation.</text>
</comment>
<keyword evidence="10" id="KW-1185">Reference proteome</keyword>
<dbReference type="RefSeq" id="WP_218545453.1">
    <property type="nucleotide sequence ID" value="NZ_JAGSPD010000004.1"/>
</dbReference>
<proteinExistence type="inferred from homology"/>
<accession>A0A9X1JRT2</accession>
<sequence length="539" mass="60275">MVNHTQSTKTISLDDYGIKNAKVHYQLEPKKLQAITLEKGMGKETSNGTLAINTGKFTGRSPEDRFLVKDDYTKDRIWWGKSNKPISSENFDFLQSEIKNYLSGKEVFVRDGYVCADPNYKMNVRTVTEYPWSNMFIYNMFLRPSEDELKNFEEEWLVLCAPGYECPNPEEHGLRQGNFSILNFTKKVALVGGSAYTGEMKKGIFTALNFILPVERSVLPMHCSANVGENGETAIFFGLSGTGKTTLSTDQSRKLIGDDEHGWTAENTVFNFEGGCYAKAINLSQDQEPEIYGAIKPGAILENIIMDDNGNVDFADTSITQNTRVSYPIYHIENIKIPSIGKNPKNIFFLTADAFGVLPPISKLTPAQAAYHFISGYTAKVAGTEAGVVEPQPSFSACFGAPFMPLHPTEYADMLSKKMKEAGVNVWLVNTGWTGGPYGVGTRMKLKYTRAMINAALNGDLKDYTYEDYHIHSVFGVAQPRSCPGVPTEVLSPRTTWNNDQGYYEMAFKLANSFRENFKKFESYASEEIRRGGPQRYGF</sequence>
<comment type="function">
    <text evidence="7">Involved in the gluconeogenesis. Catalyzes the conversion of oxaloacetate (OAA) to phosphoenolpyruvate (PEP) through direct phosphoryl transfer between the nucleoside triphosphate and OAA.</text>
</comment>
<protein>
    <recommendedName>
        <fullName evidence="7 8">Phosphoenolpyruvate carboxykinase (ATP)</fullName>
        <shortName evidence="7">PCK</shortName>
        <shortName evidence="7">PEP carboxykinase</shortName>
        <shortName evidence="7">PEPCK</shortName>
        <ecNumber evidence="7 8">4.1.1.49</ecNumber>
    </recommendedName>
</protein>
<evidence type="ECO:0000313" key="10">
    <source>
        <dbReference type="Proteomes" id="UP001138894"/>
    </source>
</evidence>
<keyword evidence="7" id="KW-0963">Cytoplasm</keyword>
<evidence type="ECO:0000256" key="2">
    <source>
        <dbReference type="ARBA" id="ARBA00022741"/>
    </source>
</evidence>
<dbReference type="AlphaFoldDB" id="A0A9X1JRT2"/>
<evidence type="ECO:0000256" key="7">
    <source>
        <dbReference type="HAMAP-Rule" id="MF_00453"/>
    </source>
</evidence>
<dbReference type="NCBIfam" id="TIGR00224">
    <property type="entry name" value="pckA"/>
    <property type="match status" value="1"/>
</dbReference>
<dbReference type="EMBL" id="JAGSPD010000004">
    <property type="protein sequence ID" value="MBV7268912.1"/>
    <property type="molecule type" value="Genomic_DNA"/>
</dbReference>
<dbReference type="NCBIfam" id="NF006820">
    <property type="entry name" value="PRK09344.1-2"/>
    <property type="match status" value="1"/>
</dbReference>
<keyword evidence="5 7" id="KW-0456">Lyase</keyword>
<comment type="cofactor">
    <cofactor evidence="7">
        <name>Mn(2+)</name>
        <dbReference type="ChEBI" id="CHEBI:29035"/>
    </cofactor>
    <text evidence="7">Binds 1 Mn(2+) ion per subunit.</text>
</comment>
<feature type="binding site" evidence="7">
    <location>
        <position position="222"/>
    </location>
    <ligand>
        <name>Mn(2+)</name>
        <dbReference type="ChEBI" id="CHEBI:29035"/>
    </ligand>
</feature>
<dbReference type="PANTHER" id="PTHR30031:SF0">
    <property type="entry name" value="PHOSPHOENOLPYRUVATE CARBOXYKINASE (ATP)"/>
    <property type="match status" value="1"/>
</dbReference>
<dbReference type="NCBIfam" id="NF006821">
    <property type="entry name" value="PRK09344.1-3"/>
    <property type="match status" value="1"/>
</dbReference>
<reference evidence="9" key="1">
    <citation type="submission" date="2021-04" db="EMBL/GenBank/DDBJ databases">
        <authorList>
            <person name="Pira H."/>
            <person name="Risdian C."/>
            <person name="Wink J."/>
        </authorList>
    </citation>
    <scope>NUCLEOTIDE SEQUENCE</scope>
    <source>
        <strain evidence="9">WHY3</strain>
    </source>
</reference>
<dbReference type="GO" id="GO:0004612">
    <property type="term" value="F:phosphoenolpyruvate carboxykinase (ATP) activity"/>
    <property type="evidence" value="ECO:0007669"/>
    <property type="project" value="UniProtKB-UniRule"/>
</dbReference>
<feature type="binding site" evidence="7">
    <location>
        <position position="202"/>
    </location>
    <ligand>
        <name>substrate</name>
    </ligand>
</feature>
<evidence type="ECO:0000256" key="5">
    <source>
        <dbReference type="ARBA" id="ARBA00023239"/>
    </source>
</evidence>
<feature type="binding site" evidence="7">
    <location>
        <position position="324"/>
    </location>
    <ligand>
        <name>ATP</name>
        <dbReference type="ChEBI" id="CHEBI:30616"/>
    </ligand>
</feature>
<feature type="binding site" evidence="7">
    <location>
        <position position="202"/>
    </location>
    <ligand>
        <name>ATP</name>
        <dbReference type="ChEBI" id="CHEBI:30616"/>
    </ligand>
</feature>
<dbReference type="FunFam" id="2.170.8.10:FF:000001">
    <property type="entry name" value="Phosphoenolpyruvate carboxykinase (ATP)"/>
    <property type="match status" value="1"/>
</dbReference>
<comment type="catalytic activity">
    <reaction evidence="6 7">
        <text>oxaloacetate + ATP = phosphoenolpyruvate + ADP + CO2</text>
        <dbReference type="Rhea" id="RHEA:18617"/>
        <dbReference type="ChEBI" id="CHEBI:16452"/>
        <dbReference type="ChEBI" id="CHEBI:16526"/>
        <dbReference type="ChEBI" id="CHEBI:30616"/>
        <dbReference type="ChEBI" id="CHEBI:58702"/>
        <dbReference type="ChEBI" id="CHEBI:456216"/>
        <dbReference type="EC" id="4.1.1.49"/>
    </reaction>
</comment>
<dbReference type="Proteomes" id="UP001138894">
    <property type="component" value="Unassembled WGS sequence"/>
</dbReference>
<organism evidence="9 10">
    <name type="scientific">Winogradskyella luteola</name>
    <dbReference type="NCBI Taxonomy" id="2828330"/>
    <lineage>
        <taxon>Bacteria</taxon>
        <taxon>Pseudomonadati</taxon>
        <taxon>Bacteroidota</taxon>
        <taxon>Flavobacteriia</taxon>
        <taxon>Flavobacteriales</taxon>
        <taxon>Flavobacteriaceae</taxon>
        <taxon>Winogradskyella</taxon>
    </lineage>
</organism>
<feature type="binding site" evidence="7">
    <location>
        <position position="259"/>
    </location>
    <ligand>
        <name>Mn(2+)</name>
        <dbReference type="ChEBI" id="CHEBI:29035"/>
    </ligand>
</feature>
<dbReference type="InterPro" id="IPR001272">
    <property type="entry name" value="PEP_carboxykinase_ATP"/>
</dbReference>
<evidence type="ECO:0000256" key="4">
    <source>
        <dbReference type="ARBA" id="ARBA00022840"/>
    </source>
</evidence>
<evidence type="ECO:0000256" key="8">
    <source>
        <dbReference type="NCBIfam" id="TIGR00224"/>
    </source>
</evidence>
<dbReference type="GO" id="GO:0005524">
    <property type="term" value="F:ATP binding"/>
    <property type="evidence" value="ECO:0007669"/>
    <property type="project" value="UniProtKB-UniRule"/>
</dbReference>
<dbReference type="PANTHER" id="PTHR30031">
    <property type="entry name" value="PHOSPHOENOLPYRUVATE CARBOXYKINASE ATP"/>
    <property type="match status" value="1"/>
</dbReference>
<feature type="binding site" evidence="7">
    <location>
        <position position="202"/>
    </location>
    <ligand>
        <name>Mn(2+)</name>
        <dbReference type="ChEBI" id="CHEBI:29035"/>
    </ligand>
</feature>
<feature type="binding site" evidence="7">
    <location>
        <position position="222"/>
    </location>
    <ligand>
        <name>ATP</name>
        <dbReference type="ChEBI" id="CHEBI:30616"/>
    </ligand>
</feature>
<keyword evidence="1 7" id="KW-0312">Gluconeogenesis</keyword>
<comment type="subcellular location">
    <subcellularLocation>
        <location evidence="7">Cytoplasm</location>
    </subcellularLocation>
</comment>
<comment type="similarity">
    <text evidence="7">Belongs to the phosphoenolpyruvate carboxykinase (ATP) family.</text>
</comment>
<dbReference type="EC" id="4.1.1.49" evidence="7 8"/>
<dbReference type="Pfam" id="PF01293">
    <property type="entry name" value="PEPCK_ATP"/>
    <property type="match status" value="1"/>
</dbReference>
<name>A0A9X1JRT2_9FLAO</name>
<dbReference type="HAMAP" id="MF_00453">
    <property type="entry name" value="PEPCK_ATP"/>
    <property type="match status" value="1"/>
</dbReference>
<feature type="binding site" evidence="7">
    <location>
        <position position="60"/>
    </location>
    <ligand>
        <name>substrate</name>
    </ligand>
</feature>
<dbReference type="PIRSF" id="PIRSF006294">
    <property type="entry name" value="PEP_crbxkin"/>
    <property type="match status" value="1"/>
</dbReference>
<keyword evidence="2 7" id="KW-0547">Nucleotide-binding</keyword>
<feature type="binding site" evidence="7">
    <location>
        <position position="324"/>
    </location>
    <ligand>
        <name>substrate</name>
    </ligand>
</feature>
<dbReference type="GO" id="GO:0006094">
    <property type="term" value="P:gluconeogenesis"/>
    <property type="evidence" value="ECO:0007669"/>
    <property type="project" value="UniProtKB-UniRule"/>
</dbReference>